<dbReference type="Gene3D" id="1.25.40.10">
    <property type="entry name" value="Tetratricopeptide repeat domain"/>
    <property type="match status" value="1"/>
</dbReference>
<dbReference type="Proteomes" id="UP001169006">
    <property type="component" value="Unassembled WGS sequence"/>
</dbReference>
<reference evidence="1" key="1">
    <citation type="journal article" date="2015" name="Int. J. Syst. Evol. Microbiol.">
        <title>Rhizobium oryzicola sp. nov., potential plant-growth-promoting endophytic bacteria isolated from rice roots.</title>
        <authorList>
            <person name="Zhang X.X."/>
            <person name="Gao J.S."/>
            <person name="Cao Y.H."/>
            <person name="Sheirdil R.A."/>
            <person name="Wang X.C."/>
            <person name="Zhang L."/>
        </authorList>
    </citation>
    <scope>NUCLEOTIDE SEQUENCE</scope>
    <source>
        <strain evidence="1">05753</strain>
    </source>
</reference>
<dbReference type="Pfam" id="PF07024">
    <property type="entry name" value="ImpE"/>
    <property type="match status" value="1"/>
</dbReference>
<dbReference type="InterPro" id="IPR011990">
    <property type="entry name" value="TPR-like_helical_dom_sf"/>
</dbReference>
<gene>
    <name evidence="1" type="ORF">Q2T52_13435</name>
</gene>
<evidence type="ECO:0000313" key="2">
    <source>
        <dbReference type="Proteomes" id="UP001169006"/>
    </source>
</evidence>
<accession>A0ABT8SYX5</accession>
<dbReference type="PIRSF" id="PIRSF029288">
    <property type="entry name" value="SciE_ImpE"/>
    <property type="match status" value="1"/>
</dbReference>
<organism evidence="1 2">
    <name type="scientific">Rhizobium oryzicola</name>
    <dbReference type="NCBI Taxonomy" id="1232668"/>
    <lineage>
        <taxon>Bacteria</taxon>
        <taxon>Pseudomonadati</taxon>
        <taxon>Pseudomonadota</taxon>
        <taxon>Alphaproteobacteria</taxon>
        <taxon>Hyphomicrobiales</taxon>
        <taxon>Rhizobiaceae</taxon>
        <taxon>Rhizobium/Agrobacterium group</taxon>
        <taxon>Rhizobium</taxon>
    </lineage>
</organism>
<dbReference type="EMBL" id="JAUKWQ010000003">
    <property type="protein sequence ID" value="MDO1583088.1"/>
    <property type="molecule type" value="Genomic_DNA"/>
</dbReference>
<comment type="caution">
    <text evidence="1">The sequence shown here is derived from an EMBL/GenBank/DDBJ whole genome shotgun (WGS) entry which is preliminary data.</text>
</comment>
<dbReference type="SUPFAM" id="SSF144059">
    <property type="entry name" value="ImpE-like"/>
    <property type="match status" value="1"/>
</dbReference>
<evidence type="ECO:0000313" key="1">
    <source>
        <dbReference type="EMBL" id="MDO1583088.1"/>
    </source>
</evidence>
<dbReference type="InterPro" id="IPR009211">
    <property type="entry name" value="TagJ"/>
</dbReference>
<keyword evidence="2" id="KW-1185">Reference proteome</keyword>
<proteinExistence type="predicted"/>
<name>A0ABT8SYX5_9HYPH</name>
<dbReference type="RefSeq" id="WP_302077243.1">
    <property type="nucleotide sequence ID" value="NZ_JAUKWQ010000003.1"/>
</dbReference>
<sequence length="279" mass="30368">MTLFEDISSLLRKSHLHEASELAKAKLKSNPSDVDARHLYIDLLILAGDYERADNQCGIAATLEPQAVMGFAHLRNQLRGMAARAAWFEHGAAPDFPEGPTDLDKLALKLGVSHREGDRDATVGALAALEAERGPQAMRWKGHDIADLRDLDDRTPHALEVVMSGGAYLWIDFSRIAALSIDPISRPRDLAFRPAQLTLVDGAVAPVLLPAIYYGTDPQSENLRLGQATDWVEEPTGITTGRGQRCFLAGDDLVSLDEIQQLQGVSPQAQAIALRRAHG</sequence>
<reference evidence="1" key="2">
    <citation type="submission" date="2023-07" db="EMBL/GenBank/DDBJ databases">
        <authorList>
            <person name="Sun H."/>
        </authorList>
    </citation>
    <scope>NUCLEOTIDE SEQUENCE</scope>
    <source>
        <strain evidence="1">05753</strain>
    </source>
</reference>
<protein>
    <submittedName>
        <fullName evidence="1">Type VI secretion system accessory protein TagJ</fullName>
    </submittedName>
</protein>